<dbReference type="InterPro" id="IPR013547">
    <property type="entry name" value="P4H_N"/>
</dbReference>
<dbReference type="AlphaFoldDB" id="A0AAE1KDD8"/>
<dbReference type="Gene3D" id="1.25.40.10">
    <property type="entry name" value="Tetratricopeptide repeat domain"/>
    <property type="match status" value="1"/>
</dbReference>
<dbReference type="Gene3D" id="6.10.140.1460">
    <property type="match status" value="1"/>
</dbReference>
<dbReference type="InterPro" id="IPR006620">
    <property type="entry name" value="Pro_4_hyd_alph"/>
</dbReference>
<dbReference type="PANTHER" id="PTHR10869:SF244">
    <property type="entry name" value="PROLYL 4-HYDROXYLASE SUBUNIT ALPHA-2"/>
    <property type="match status" value="1"/>
</dbReference>
<reference evidence="10" key="1">
    <citation type="submission" date="2023-10" db="EMBL/GenBank/DDBJ databases">
        <title>Genome assemblies of two species of porcelain crab, Petrolisthes cinctipes and Petrolisthes manimaculis (Anomura: Porcellanidae).</title>
        <authorList>
            <person name="Angst P."/>
        </authorList>
    </citation>
    <scope>NUCLEOTIDE SEQUENCE</scope>
    <source>
        <strain evidence="10">PB745_01</strain>
        <tissue evidence="10">Gill</tissue>
    </source>
</reference>
<feature type="region of interest" description="Disordered" evidence="7">
    <location>
        <begin position="320"/>
        <end position="375"/>
    </location>
</feature>
<keyword evidence="4" id="KW-0223">Dioxygenase</keyword>
<keyword evidence="8" id="KW-0732">Signal</keyword>
<feature type="compositionally biased region" description="Basic and acidic residues" evidence="7">
    <location>
        <begin position="320"/>
        <end position="343"/>
    </location>
</feature>
<dbReference type="Pfam" id="PF08336">
    <property type="entry name" value="P4Ha_N"/>
    <property type="match status" value="1"/>
</dbReference>
<dbReference type="Pfam" id="PF13640">
    <property type="entry name" value="2OG-FeII_Oxy_3"/>
    <property type="match status" value="1"/>
</dbReference>
<evidence type="ECO:0000313" key="11">
    <source>
        <dbReference type="Proteomes" id="UP001286313"/>
    </source>
</evidence>
<dbReference type="InterPro" id="IPR011990">
    <property type="entry name" value="TPR-like_helical_dom_sf"/>
</dbReference>
<keyword evidence="2" id="KW-0479">Metal-binding</keyword>
<dbReference type="Proteomes" id="UP001286313">
    <property type="component" value="Unassembled WGS sequence"/>
</dbReference>
<evidence type="ECO:0000256" key="2">
    <source>
        <dbReference type="ARBA" id="ARBA00022723"/>
    </source>
</evidence>
<dbReference type="GO" id="GO:0004656">
    <property type="term" value="F:procollagen-proline 4-dioxygenase activity"/>
    <property type="evidence" value="ECO:0007669"/>
    <property type="project" value="InterPro"/>
</dbReference>
<protein>
    <recommendedName>
        <fullName evidence="9">Prolyl 4-hydroxylase alpha subunit domain-containing protein</fullName>
    </recommendedName>
</protein>
<feature type="chain" id="PRO_5041945764" description="Prolyl 4-hydroxylase alpha subunit domain-containing protein" evidence="8">
    <location>
        <begin position="32"/>
        <end position="749"/>
    </location>
</feature>
<name>A0AAE1KDD8_PETCI</name>
<evidence type="ECO:0000313" key="10">
    <source>
        <dbReference type="EMBL" id="KAK3870202.1"/>
    </source>
</evidence>
<proteinExistence type="predicted"/>
<dbReference type="Gene3D" id="2.60.120.620">
    <property type="entry name" value="q2cbj1_9rhob like domain"/>
    <property type="match status" value="1"/>
</dbReference>
<keyword evidence="6" id="KW-0408">Iron</keyword>
<dbReference type="PANTHER" id="PTHR10869">
    <property type="entry name" value="PROLYL 4-HYDROXYLASE ALPHA SUBUNIT"/>
    <property type="match status" value="1"/>
</dbReference>
<dbReference type="GO" id="GO:0005783">
    <property type="term" value="C:endoplasmic reticulum"/>
    <property type="evidence" value="ECO:0007669"/>
    <property type="project" value="InterPro"/>
</dbReference>
<dbReference type="GO" id="GO:0005506">
    <property type="term" value="F:iron ion binding"/>
    <property type="evidence" value="ECO:0007669"/>
    <property type="project" value="InterPro"/>
</dbReference>
<feature type="domain" description="Prolyl 4-hydroxylase alpha subunit" evidence="9">
    <location>
        <begin position="423"/>
        <end position="636"/>
    </location>
</feature>
<accession>A0AAE1KDD8</accession>
<comment type="cofactor">
    <cofactor evidence="1">
        <name>L-ascorbate</name>
        <dbReference type="ChEBI" id="CHEBI:38290"/>
    </cofactor>
</comment>
<sequence>MSECHLVIQQPTHTSMLVVVVVMVMVEGGGASWVNEAAGGGGGVGGGDTVFTTTNNLPVLAELEGELVRHLEDFLTNTQHRLDIISRYVSEYKEELGGRFQDRDTENGKEKFETNEPRLRGNFSEQQKIINRKENDDEEEKFRAGVKGDKEWSVTERSFHPVSSFLLLRRLAVDWSDVETALQALLSNTRGVVREVGGAISRSGAKLPAPSDLHVSALALVRLQYTYDLDLTSLKNGTILTPARGQLLHEEIHDGGQLRCQDCLYLSKVAMSEGHLPQASDWLRIAQEATHHEPHSAAVRKDILTYQNVVHKLRNTEEELKRQAEETIRETHQSQENQEKEEKENEELEESNQNATLTQKSHEEEEEVEVNEAEDHERYLRLCRGEQLMSSSEASQLVCRLARPSPPHHILAPLLVEEVSHRPHIVLIHHFLTRNQTRRLAAAATPKLEESRHRGPEGGFVISSVRTSKTAWLRDNTFEAEDNTDDDGGRGLEETRDVMGRFLRQLTRRIEAATRLHALLPSAAEDYQVASYGVGGMYKAHSDYLMTATDQTLYTEWERHIGDRLATFLIYLSEVGGGGATVFPRAGVGVWPQQGTAVLWWNLDSAGRGDPNTWHAACPVMYGTKWSEYPAPIYHTMHSPSFHLLLHSYHTIVISSTYCSTPFFRLLLHSYYTTVLSSTCYSTPTTPQSFLPLATPLLPHHSPFFHLLLNSCLPPVTPLLPTTCYSIPSIHLLAHSFLPPVPPLLPFIF</sequence>
<evidence type="ECO:0000256" key="7">
    <source>
        <dbReference type="SAM" id="MobiDB-lite"/>
    </source>
</evidence>
<dbReference type="InterPro" id="IPR045054">
    <property type="entry name" value="P4HA-like"/>
</dbReference>
<evidence type="ECO:0000256" key="1">
    <source>
        <dbReference type="ARBA" id="ARBA00001961"/>
    </source>
</evidence>
<evidence type="ECO:0000256" key="3">
    <source>
        <dbReference type="ARBA" id="ARBA00022896"/>
    </source>
</evidence>
<comment type="caution">
    <text evidence="10">The sequence shown here is derived from an EMBL/GenBank/DDBJ whole genome shotgun (WGS) entry which is preliminary data.</text>
</comment>
<dbReference type="GO" id="GO:0031418">
    <property type="term" value="F:L-ascorbic acid binding"/>
    <property type="evidence" value="ECO:0007669"/>
    <property type="project" value="UniProtKB-KW"/>
</dbReference>
<keyword evidence="5" id="KW-0560">Oxidoreductase</keyword>
<evidence type="ECO:0000256" key="8">
    <source>
        <dbReference type="SAM" id="SignalP"/>
    </source>
</evidence>
<organism evidence="10 11">
    <name type="scientific">Petrolisthes cinctipes</name>
    <name type="common">Flat porcelain crab</name>
    <dbReference type="NCBI Taxonomy" id="88211"/>
    <lineage>
        <taxon>Eukaryota</taxon>
        <taxon>Metazoa</taxon>
        <taxon>Ecdysozoa</taxon>
        <taxon>Arthropoda</taxon>
        <taxon>Crustacea</taxon>
        <taxon>Multicrustacea</taxon>
        <taxon>Malacostraca</taxon>
        <taxon>Eumalacostraca</taxon>
        <taxon>Eucarida</taxon>
        <taxon>Decapoda</taxon>
        <taxon>Pleocyemata</taxon>
        <taxon>Anomura</taxon>
        <taxon>Galatheoidea</taxon>
        <taxon>Porcellanidae</taxon>
        <taxon>Petrolisthes</taxon>
    </lineage>
</organism>
<evidence type="ECO:0000256" key="4">
    <source>
        <dbReference type="ARBA" id="ARBA00022964"/>
    </source>
</evidence>
<evidence type="ECO:0000256" key="5">
    <source>
        <dbReference type="ARBA" id="ARBA00023002"/>
    </source>
</evidence>
<gene>
    <name evidence="10" type="ORF">Pcinc_024547</name>
</gene>
<keyword evidence="3" id="KW-0847">Vitamin C</keyword>
<dbReference type="InterPro" id="IPR044862">
    <property type="entry name" value="Pro_4_hyd_alph_FE2OG_OXY"/>
</dbReference>
<dbReference type="SMART" id="SM00702">
    <property type="entry name" value="P4Hc"/>
    <property type="match status" value="1"/>
</dbReference>
<keyword evidence="11" id="KW-1185">Reference proteome</keyword>
<feature type="signal peptide" evidence="8">
    <location>
        <begin position="1"/>
        <end position="31"/>
    </location>
</feature>
<dbReference type="EMBL" id="JAWQEG010002706">
    <property type="protein sequence ID" value="KAK3870202.1"/>
    <property type="molecule type" value="Genomic_DNA"/>
</dbReference>
<evidence type="ECO:0000259" key="9">
    <source>
        <dbReference type="SMART" id="SM00702"/>
    </source>
</evidence>
<evidence type="ECO:0000256" key="6">
    <source>
        <dbReference type="ARBA" id="ARBA00023004"/>
    </source>
</evidence>